<dbReference type="InterPro" id="IPR001509">
    <property type="entry name" value="Epimerase_deHydtase"/>
</dbReference>
<name>A0A427XVF4_9TREE</name>
<organism evidence="5 6">
    <name type="scientific">Saitozyma podzolica</name>
    <dbReference type="NCBI Taxonomy" id="1890683"/>
    <lineage>
        <taxon>Eukaryota</taxon>
        <taxon>Fungi</taxon>
        <taxon>Dikarya</taxon>
        <taxon>Basidiomycota</taxon>
        <taxon>Agaricomycotina</taxon>
        <taxon>Tremellomycetes</taxon>
        <taxon>Tremellales</taxon>
        <taxon>Trimorphomycetaceae</taxon>
        <taxon>Saitozyma</taxon>
    </lineage>
</organism>
<keyword evidence="1" id="KW-0560">Oxidoreductase</keyword>
<dbReference type="Proteomes" id="UP000279259">
    <property type="component" value="Unassembled WGS sequence"/>
</dbReference>
<proteinExistence type="inferred from homology"/>
<gene>
    <name evidence="5" type="primary">GRE2_11</name>
    <name evidence="5" type="ORF">EHS25_005868</name>
</gene>
<dbReference type="FunFam" id="3.40.50.720:FF:000191">
    <property type="entry name" value="Methylglyoxal reductase (NADPH-dependent)"/>
    <property type="match status" value="1"/>
</dbReference>
<evidence type="ECO:0000256" key="3">
    <source>
        <dbReference type="SAM" id="SignalP"/>
    </source>
</evidence>
<reference evidence="5 6" key="1">
    <citation type="submission" date="2018-11" db="EMBL/GenBank/DDBJ databases">
        <title>Genome sequence of Saitozyma podzolica DSM 27192.</title>
        <authorList>
            <person name="Aliyu H."/>
            <person name="Gorte O."/>
            <person name="Ochsenreither K."/>
        </authorList>
    </citation>
    <scope>NUCLEOTIDE SEQUENCE [LARGE SCALE GENOMIC DNA]</scope>
    <source>
        <strain evidence="5 6">DSM 27192</strain>
    </source>
</reference>
<dbReference type="PANTHER" id="PTHR10366:SF564">
    <property type="entry name" value="STEROL-4-ALPHA-CARBOXYLATE 3-DEHYDROGENASE, DECARBOXYLATING"/>
    <property type="match status" value="1"/>
</dbReference>
<evidence type="ECO:0000313" key="6">
    <source>
        <dbReference type="Proteomes" id="UP000279259"/>
    </source>
</evidence>
<dbReference type="PANTHER" id="PTHR10366">
    <property type="entry name" value="NAD DEPENDENT EPIMERASE/DEHYDRATASE"/>
    <property type="match status" value="1"/>
</dbReference>
<dbReference type="Gene3D" id="3.40.50.720">
    <property type="entry name" value="NAD(P)-binding Rossmann-like Domain"/>
    <property type="match status" value="1"/>
</dbReference>
<dbReference type="SUPFAM" id="SSF51735">
    <property type="entry name" value="NAD(P)-binding Rossmann-fold domains"/>
    <property type="match status" value="1"/>
</dbReference>
<sequence>MPAVAAGSLVLVTGASGFIAAHTVQALLDAGFPVRGSVRSVDKGEYLKERFRGKSASFDYVIVDDIEKPNAFDEAVKGVGGVVHMASPFHLKAEDPEMLIGPAVGGTVGILHSLKKHNPGVSRVVVTSSTASINDETRPAPFHFTEEHWNEYSAKVCAEKGRDAPNGHKYRASKTLAERAFWRFMETEDVAFDGVTINPPMVYGPIIHPVSNPESLNTSVATFYDWFSGRKSQADIPFIATANFVDVRDTALAHVRALVVPEASGQRFISSAGPASPNDFCIAIHHHFPQLANVADGYPTNVEEINAASYLFDGAKAARVLGITYRDIDTCVKDMGDCLLDKFSL</sequence>
<dbReference type="GO" id="GO:0016616">
    <property type="term" value="F:oxidoreductase activity, acting on the CH-OH group of donors, NAD or NADP as acceptor"/>
    <property type="evidence" value="ECO:0007669"/>
    <property type="project" value="TreeGrafter"/>
</dbReference>
<dbReference type="STRING" id="1890683.A0A427XVF4"/>
<keyword evidence="3" id="KW-0732">Signal</keyword>
<dbReference type="InterPro" id="IPR050425">
    <property type="entry name" value="NAD(P)_dehydrat-like"/>
</dbReference>
<evidence type="ECO:0000313" key="5">
    <source>
        <dbReference type="EMBL" id="RSH82878.1"/>
    </source>
</evidence>
<comment type="caution">
    <text evidence="5">The sequence shown here is derived from an EMBL/GenBank/DDBJ whole genome shotgun (WGS) entry which is preliminary data.</text>
</comment>
<dbReference type="AlphaFoldDB" id="A0A427XVF4"/>
<protein>
    <submittedName>
        <fullName evidence="5">Methylglyoxal reductase (NADPH-dependent) gre2</fullName>
    </submittedName>
</protein>
<evidence type="ECO:0000256" key="2">
    <source>
        <dbReference type="ARBA" id="ARBA00023445"/>
    </source>
</evidence>
<evidence type="ECO:0000259" key="4">
    <source>
        <dbReference type="Pfam" id="PF01370"/>
    </source>
</evidence>
<accession>A0A427XVF4</accession>
<keyword evidence="6" id="KW-1185">Reference proteome</keyword>
<dbReference type="Pfam" id="PF01370">
    <property type="entry name" value="Epimerase"/>
    <property type="match status" value="1"/>
</dbReference>
<dbReference type="InterPro" id="IPR036291">
    <property type="entry name" value="NAD(P)-bd_dom_sf"/>
</dbReference>
<evidence type="ECO:0000256" key="1">
    <source>
        <dbReference type="ARBA" id="ARBA00023002"/>
    </source>
</evidence>
<feature type="signal peptide" evidence="3">
    <location>
        <begin position="1"/>
        <end position="17"/>
    </location>
</feature>
<feature type="domain" description="NAD-dependent epimerase/dehydratase" evidence="4">
    <location>
        <begin position="10"/>
        <end position="264"/>
    </location>
</feature>
<comment type="similarity">
    <text evidence="2">Belongs to the NAD(P)-dependent epimerase/dehydratase family. Dihydroflavonol-4-reductase subfamily.</text>
</comment>
<feature type="chain" id="PRO_5019472383" evidence="3">
    <location>
        <begin position="18"/>
        <end position="345"/>
    </location>
</feature>
<dbReference type="OrthoDB" id="2735536at2759"/>
<dbReference type="EMBL" id="RSCD01000026">
    <property type="protein sequence ID" value="RSH82878.1"/>
    <property type="molecule type" value="Genomic_DNA"/>
</dbReference>